<dbReference type="Gene3D" id="3.40.50.300">
    <property type="entry name" value="P-loop containing nucleotide triphosphate hydrolases"/>
    <property type="match status" value="1"/>
</dbReference>
<dbReference type="PANTHER" id="PTHR35205:SF1">
    <property type="entry name" value="ZU5 DOMAIN-CONTAINING PROTEIN"/>
    <property type="match status" value="1"/>
</dbReference>
<dbReference type="Proteomes" id="UP001500064">
    <property type="component" value="Unassembled WGS sequence"/>
</dbReference>
<protein>
    <recommendedName>
        <fullName evidence="1">DUF7779 domain-containing protein</fullName>
    </recommendedName>
</protein>
<dbReference type="SUPFAM" id="SSF52540">
    <property type="entry name" value="P-loop containing nucleoside triphosphate hydrolases"/>
    <property type="match status" value="1"/>
</dbReference>
<sequence length="400" mass="43324">MGKTMLAASYAWASQAARWPVVAWIAAETTEQILTGLDALAGRLGVRAADDDAAAGAARAKAWLATTTQPALLVFDNATDVATVRRWCPATGATRVLITTRNRAFLRVCEPLEVEVFTPAQASAFLHRRTHVIDADGAAELAIELGHLPLALAQAAAVIARLRLDYAGYLDLLRDFPIGDYLPARHGDAYPAGTAEAILLSITQAETTLPFARQLLSILAVLSPAGIPLPVLSAPGGTGIEPMRLREMLADLADTSLITFNEDGTAILMHRLVQRVLRERATHHGDLDTILDQALRLLYVFNATLPNGAQTWTARPAVEMFIEQADTLYRQAHTDDGLPADLLALRAWCGRYLYDLADLTRAIPLLQTTLTEQERVLGADHPTTRIVQGNLTIAIAEHRS</sequence>
<evidence type="ECO:0000313" key="2">
    <source>
        <dbReference type="EMBL" id="GAA1655883.1"/>
    </source>
</evidence>
<evidence type="ECO:0000313" key="3">
    <source>
        <dbReference type="Proteomes" id="UP001500064"/>
    </source>
</evidence>
<dbReference type="Gene3D" id="1.25.40.10">
    <property type="entry name" value="Tetratricopeptide repeat domain"/>
    <property type="match status" value="1"/>
</dbReference>
<name>A0ABP4RPY1_9ACTN</name>
<gene>
    <name evidence="2" type="ORF">GCM10009733_061730</name>
</gene>
<dbReference type="InterPro" id="IPR027417">
    <property type="entry name" value="P-loop_NTPase"/>
</dbReference>
<evidence type="ECO:0000259" key="1">
    <source>
        <dbReference type="Pfam" id="PF25000"/>
    </source>
</evidence>
<dbReference type="InterPro" id="IPR011990">
    <property type="entry name" value="TPR-like_helical_dom_sf"/>
</dbReference>
<dbReference type="RefSeq" id="WP_346110039.1">
    <property type="nucleotide sequence ID" value="NZ_BAAAMU010000053.1"/>
</dbReference>
<reference evidence="3" key="1">
    <citation type="journal article" date="2019" name="Int. J. Syst. Evol. Microbiol.">
        <title>The Global Catalogue of Microorganisms (GCM) 10K type strain sequencing project: providing services to taxonomists for standard genome sequencing and annotation.</title>
        <authorList>
            <consortium name="The Broad Institute Genomics Platform"/>
            <consortium name="The Broad Institute Genome Sequencing Center for Infectious Disease"/>
            <person name="Wu L."/>
            <person name="Ma J."/>
        </authorList>
    </citation>
    <scope>NUCLEOTIDE SEQUENCE [LARGE SCALE GENOMIC DNA]</scope>
    <source>
        <strain evidence="3">JCM 13929</strain>
    </source>
</reference>
<accession>A0ABP4RPY1</accession>
<dbReference type="PANTHER" id="PTHR35205">
    <property type="entry name" value="NB-ARC AND TPR DOMAIN PROTEIN"/>
    <property type="match status" value="1"/>
</dbReference>
<dbReference type="EMBL" id="BAAAMU010000053">
    <property type="protein sequence ID" value="GAA1655883.1"/>
    <property type="molecule type" value="Genomic_DNA"/>
</dbReference>
<proteinExistence type="predicted"/>
<dbReference type="InterPro" id="IPR056681">
    <property type="entry name" value="DUF7779"/>
</dbReference>
<dbReference type="Pfam" id="PF25000">
    <property type="entry name" value="DUF7779"/>
    <property type="match status" value="1"/>
</dbReference>
<comment type="caution">
    <text evidence="2">The sequence shown here is derived from an EMBL/GenBank/DDBJ whole genome shotgun (WGS) entry which is preliminary data.</text>
</comment>
<keyword evidence="3" id="KW-1185">Reference proteome</keyword>
<feature type="domain" description="DUF7779" evidence="1">
    <location>
        <begin position="209"/>
        <end position="282"/>
    </location>
</feature>
<organism evidence="2 3">
    <name type="scientific">Nonomuraea maheshkhaliensis</name>
    <dbReference type="NCBI Taxonomy" id="419590"/>
    <lineage>
        <taxon>Bacteria</taxon>
        <taxon>Bacillati</taxon>
        <taxon>Actinomycetota</taxon>
        <taxon>Actinomycetes</taxon>
        <taxon>Streptosporangiales</taxon>
        <taxon>Streptosporangiaceae</taxon>
        <taxon>Nonomuraea</taxon>
    </lineage>
</organism>